<accession>A0A060HQM9</accession>
<dbReference type="Pfam" id="PF00549">
    <property type="entry name" value="Ligase_CoA"/>
    <property type="match status" value="1"/>
</dbReference>
<dbReference type="GO" id="GO:0004776">
    <property type="term" value="F:succinate-CoA ligase (GDP-forming) activity"/>
    <property type="evidence" value="ECO:0007669"/>
    <property type="project" value="TreeGrafter"/>
</dbReference>
<dbReference type="PANTHER" id="PTHR11117:SF24">
    <property type="entry name" value="PROTEIN FDRA"/>
    <property type="match status" value="1"/>
</dbReference>
<dbReference type="RefSeq" id="WP_075054753.1">
    <property type="nucleotide sequence ID" value="NZ_CP007536.1"/>
</dbReference>
<dbReference type="PANTHER" id="PTHR11117">
    <property type="entry name" value="SUCCINYL-COA LIGASE SUBUNIT ALPHA"/>
    <property type="match status" value="1"/>
</dbReference>
<keyword evidence="2" id="KW-0436">Ligase</keyword>
<evidence type="ECO:0000313" key="3">
    <source>
        <dbReference type="Proteomes" id="UP000027093"/>
    </source>
</evidence>
<dbReference type="SUPFAM" id="SSF52210">
    <property type="entry name" value="Succinyl-CoA synthetase domains"/>
    <property type="match status" value="2"/>
</dbReference>
<name>A0A060HQM9_9ARCH</name>
<keyword evidence="3" id="KW-1185">Reference proteome</keyword>
<dbReference type="InterPro" id="IPR016102">
    <property type="entry name" value="Succinyl-CoA_synth-like"/>
</dbReference>
<dbReference type="InterPro" id="IPR005811">
    <property type="entry name" value="SUCC_ACL_C"/>
</dbReference>
<dbReference type="AlphaFoldDB" id="A0A060HQM9"/>
<dbReference type="GO" id="GO:0004775">
    <property type="term" value="F:succinate-CoA ligase (ADP-forming) activity"/>
    <property type="evidence" value="ECO:0007669"/>
    <property type="project" value="TreeGrafter"/>
</dbReference>
<dbReference type="HOGENOM" id="CLU_026233_1_0_2"/>
<dbReference type="Proteomes" id="UP000027093">
    <property type="component" value="Chromosome"/>
</dbReference>
<organism evidence="2 3">
    <name type="scientific">Nitrososphaera viennensis EN76</name>
    <dbReference type="NCBI Taxonomy" id="926571"/>
    <lineage>
        <taxon>Archaea</taxon>
        <taxon>Nitrososphaerota</taxon>
        <taxon>Nitrososphaeria</taxon>
        <taxon>Nitrososphaerales</taxon>
        <taxon>Nitrososphaeraceae</taxon>
        <taxon>Nitrososphaera</taxon>
    </lineage>
</organism>
<sequence>MSGHDIFHIAIRQNFYRDSMQLLKISDSTRRASRGVVEASVIMATATNKEILMRRGFRPSAVNEAQESDIIIAIRAGDEEAVRLALLEADRLLESPQGASRQDEHKAGDLDSALRSMPDANLALVSIPGDHVREVSLMLVERGVHQQIFSDHVPVEDELEIKTQAAGKGVLVLGPGAGTSIINGKGIGFSNAVRIGPVGIVAAAGTGLQEVSTLLDHSGIGVKYGLGVGGNDPKDKIGGIMMMQCIKILESYADIKVVGIVSKPPSPSVQEKIEDYIARDGKKKYVLAFIGGAKSEKKSDRITRVNTLASAVLATARQLGKEQIAQAVAQTYIPPEKLLALLEGEWTKLAQGQKRIRALYTGGTFTYEAEVILGSILQGEPIYSNSPIMDIKQLDDSFKSQETSIVDLGEEEFTRGRPHPMIDPTIRRFRIAEEAADPDVAVLLMDFVLGYGSHPDPVGAVLNEISDAKRAAEKAERHLCVIAHVCGTSGDLQGYAQSIEKLTRAGCVVLPTNAMAAVASAVVARRGKVDIDRIYAQYLTVDGGSMK</sequence>
<dbReference type="Gene3D" id="3.40.50.261">
    <property type="entry name" value="Succinyl-CoA synthetase domains"/>
    <property type="match status" value="2"/>
</dbReference>
<protein>
    <submittedName>
        <fullName evidence="2">Putative Succinyl-CoA ligase, alpha subunit</fullName>
    </submittedName>
</protein>
<proteinExistence type="predicted"/>
<dbReference type="STRING" id="926571.NVIE_015940"/>
<gene>
    <name evidence="2" type="primary">fdrA</name>
    <name evidence="2" type="ORF">NVIE_015940</name>
</gene>
<dbReference type="GO" id="GO:0005829">
    <property type="term" value="C:cytosol"/>
    <property type="evidence" value="ECO:0007669"/>
    <property type="project" value="TreeGrafter"/>
</dbReference>
<evidence type="ECO:0000259" key="1">
    <source>
        <dbReference type="Pfam" id="PF00549"/>
    </source>
</evidence>
<feature type="domain" description="ATP-citrate synthase/succinyl-CoA ligase C-terminal" evidence="1">
    <location>
        <begin position="359"/>
        <end position="522"/>
    </location>
</feature>
<dbReference type="KEGG" id="nvn:NVIE_015940"/>
<dbReference type="GeneID" id="74946861"/>
<dbReference type="EMBL" id="CP007536">
    <property type="protein sequence ID" value="AIC15846.1"/>
    <property type="molecule type" value="Genomic_DNA"/>
</dbReference>
<dbReference type="GO" id="GO:0006099">
    <property type="term" value="P:tricarboxylic acid cycle"/>
    <property type="evidence" value="ECO:0007669"/>
    <property type="project" value="TreeGrafter"/>
</dbReference>
<reference evidence="2 3" key="1">
    <citation type="journal article" date="2014" name="Int. J. Syst. Evol. Microbiol.">
        <title>Nitrososphaera viennensis gen. nov., sp. nov., an aerobic and mesophilic, ammonia-oxidizing archaeon from soil and a member of the archaeal phylum Thaumarchaeota.</title>
        <authorList>
            <person name="Stieglmeier M."/>
            <person name="Klingl A."/>
            <person name="Alves R.J."/>
            <person name="Rittmann S.K."/>
            <person name="Melcher M."/>
            <person name="Leisch N."/>
            <person name="Schleper C."/>
        </authorList>
    </citation>
    <scope>NUCLEOTIDE SEQUENCE [LARGE SCALE GENOMIC DNA]</scope>
    <source>
        <strain evidence="2">EN76</strain>
    </source>
</reference>
<dbReference type="OrthoDB" id="372249at2157"/>
<dbReference type="GO" id="GO:0009361">
    <property type="term" value="C:succinate-CoA ligase complex (ADP-forming)"/>
    <property type="evidence" value="ECO:0007669"/>
    <property type="project" value="TreeGrafter"/>
</dbReference>
<evidence type="ECO:0000313" key="2">
    <source>
        <dbReference type="EMBL" id="AIC15846.1"/>
    </source>
</evidence>
<dbReference type="Gene3D" id="3.40.50.720">
    <property type="entry name" value="NAD(P)-binding Rossmann-like Domain"/>
    <property type="match status" value="1"/>
</dbReference>